<name>A0A413RBH1_9FIRM</name>
<evidence type="ECO:0000313" key="2">
    <source>
        <dbReference type="EMBL" id="RHA19993.1"/>
    </source>
</evidence>
<dbReference type="SUPFAM" id="SSF109604">
    <property type="entry name" value="HD-domain/PDEase-like"/>
    <property type="match status" value="1"/>
</dbReference>
<reference evidence="2 3" key="1">
    <citation type="submission" date="2018-08" db="EMBL/GenBank/DDBJ databases">
        <title>A genome reference for cultivated species of the human gut microbiota.</title>
        <authorList>
            <person name="Zou Y."/>
            <person name="Xue W."/>
            <person name="Luo G."/>
        </authorList>
    </citation>
    <scope>NUCLEOTIDE SEQUENCE [LARGE SCALE GENOMIC DNA]</scope>
    <source>
        <strain evidence="2 3">AM44-11BH</strain>
    </source>
</reference>
<sequence>MLLDKLMQKTDKYNLSWSQRMMIITSSALHDIGKVGIEEKIINKTEKLTEEESNEMKMHTLIGAGMIENLDEYKDEELMQIAYGICRGHHERYDGKGYPDGLKGDDIPIGAQVVALADEYDRLVMGRPNKKSVSHEQAVNMIKDRECRKFNPILVECFLEISDEIKARLQ</sequence>
<evidence type="ECO:0000313" key="3">
    <source>
        <dbReference type="Proteomes" id="UP000284779"/>
    </source>
</evidence>
<proteinExistence type="predicted"/>
<dbReference type="InterPro" id="IPR052020">
    <property type="entry name" value="Cyclic_di-GMP/3'3'-cGAMP_PDE"/>
</dbReference>
<accession>A0A413RBH1</accession>
<dbReference type="InterPro" id="IPR037522">
    <property type="entry name" value="HD_GYP_dom"/>
</dbReference>
<dbReference type="Gene3D" id="1.10.3210.10">
    <property type="entry name" value="Hypothetical protein af1432"/>
    <property type="match status" value="1"/>
</dbReference>
<keyword evidence="3" id="KW-1185">Reference proteome</keyword>
<feature type="domain" description="HD-GYP" evidence="1">
    <location>
        <begin position="1"/>
        <end position="170"/>
    </location>
</feature>
<gene>
    <name evidence="2" type="ORF">DW944_02275</name>
</gene>
<dbReference type="PROSITE" id="PS51832">
    <property type="entry name" value="HD_GYP"/>
    <property type="match status" value="1"/>
</dbReference>
<dbReference type="EMBL" id="QSFD01000002">
    <property type="protein sequence ID" value="RHA19993.1"/>
    <property type="molecule type" value="Genomic_DNA"/>
</dbReference>
<organism evidence="2 3">
    <name type="scientific">Eubacterium ventriosum</name>
    <dbReference type="NCBI Taxonomy" id="39496"/>
    <lineage>
        <taxon>Bacteria</taxon>
        <taxon>Bacillati</taxon>
        <taxon>Bacillota</taxon>
        <taxon>Clostridia</taxon>
        <taxon>Eubacteriales</taxon>
        <taxon>Eubacteriaceae</taxon>
        <taxon>Eubacterium</taxon>
    </lineage>
</organism>
<dbReference type="PANTHER" id="PTHR45228">
    <property type="entry name" value="CYCLIC DI-GMP PHOSPHODIESTERASE TM_0186-RELATED"/>
    <property type="match status" value="1"/>
</dbReference>
<dbReference type="Proteomes" id="UP000284779">
    <property type="component" value="Unassembled WGS sequence"/>
</dbReference>
<dbReference type="Pfam" id="PF13487">
    <property type="entry name" value="HD_5"/>
    <property type="match status" value="1"/>
</dbReference>
<protein>
    <submittedName>
        <fullName evidence="2">HD domain-containing protein</fullName>
    </submittedName>
</protein>
<evidence type="ECO:0000259" key="1">
    <source>
        <dbReference type="PROSITE" id="PS51832"/>
    </source>
</evidence>
<dbReference type="CDD" id="cd00077">
    <property type="entry name" value="HDc"/>
    <property type="match status" value="1"/>
</dbReference>
<dbReference type="InterPro" id="IPR003607">
    <property type="entry name" value="HD/PDEase_dom"/>
</dbReference>
<comment type="caution">
    <text evidence="2">The sequence shown here is derived from an EMBL/GenBank/DDBJ whole genome shotgun (WGS) entry which is preliminary data.</text>
</comment>
<dbReference type="AlphaFoldDB" id="A0A413RBH1"/>